<sequence>MRLLLLIATALLAFAGNSLLCRVALRDTALDPVSFVALRLGSGAAILWLIVSLQRRGGASGALLAGSWKAAIALFVYALAFALAYLTIPAGTGALLLFASIQISMILYGLIIGERLSGVQWVGLACAVGGLVVLMLPKLGAPPLTSATLMVMSGIAWGAYSLLGRGTTDPIAATAGNFVRATPCALLVLAGVAVTNGVSADWTGVGYAVVSGAITSGLGYVLWYAALRHLTVTRAATLQLSVPLLATLGGAMFLGEPFTLLLGISALAIVSGIGLVVAGKKATP</sequence>
<dbReference type="Proteomes" id="UP000185678">
    <property type="component" value="Unassembled WGS sequence"/>
</dbReference>
<feature type="transmembrane region" description="Helical" evidence="5">
    <location>
        <begin position="94"/>
        <end position="112"/>
    </location>
</feature>
<feature type="domain" description="EamA" evidence="6">
    <location>
        <begin position="147"/>
        <end position="277"/>
    </location>
</feature>
<dbReference type="OrthoDB" id="321830at2"/>
<evidence type="ECO:0000313" key="8">
    <source>
        <dbReference type="Proteomes" id="UP000185678"/>
    </source>
</evidence>
<feature type="transmembrane region" description="Helical" evidence="5">
    <location>
        <begin position="235"/>
        <end position="254"/>
    </location>
</feature>
<feature type="transmembrane region" description="Helical" evidence="5">
    <location>
        <begin position="63"/>
        <end position="88"/>
    </location>
</feature>
<feature type="domain" description="EamA" evidence="6">
    <location>
        <begin position="4"/>
        <end position="135"/>
    </location>
</feature>
<evidence type="ECO:0000256" key="3">
    <source>
        <dbReference type="ARBA" id="ARBA00022989"/>
    </source>
</evidence>
<dbReference type="AlphaFoldDB" id="A0A1N7MYT5"/>
<name>A0A1N7MYT5_9PROT</name>
<reference evidence="7 8" key="1">
    <citation type="submission" date="2017-01" db="EMBL/GenBank/DDBJ databases">
        <authorList>
            <person name="Mah S.A."/>
            <person name="Swanson W.J."/>
            <person name="Moy G.W."/>
            <person name="Vacquier V.D."/>
        </authorList>
    </citation>
    <scope>NUCLEOTIDE SEQUENCE [LARGE SCALE GENOMIC DNA]</scope>
    <source>
        <strain evidence="7 8">DSM 11589</strain>
    </source>
</reference>
<dbReference type="InterPro" id="IPR037185">
    <property type="entry name" value="EmrE-like"/>
</dbReference>
<dbReference type="Gene3D" id="1.10.3730.20">
    <property type="match status" value="1"/>
</dbReference>
<dbReference type="GO" id="GO:0016020">
    <property type="term" value="C:membrane"/>
    <property type="evidence" value="ECO:0007669"/>
    <property type="project" value="UniProtKB-SubCell"/>
</dbReference>
<feature type="transmembrane region" description="Helical" evidence="5">
    <location>
        <begin position="119"/>
        <end position="137"/>
    </location>
</feature>
<dbReference type="InterPro" id="IPR050638">
    <property type="entry name" value="AA-Vitamin_Transporters"/>
</dbReference>
<comment type="subcellular location">
    <subcellularLocation>
        <location evidence="1">Membrane</location>
        <topology evidence="1">Multi-pass membrane protein</topology>
    </subcellularLocation>
</comment>
<evidence type="ECO:0000256" key="4">
    <source>
        <dbReference type="ARBA" id="ARBA00023136"/>
    </source>
</evidence>
<keyword evidence="8" id="KW-1185">Reference proteome</keyword>
<dbReference type="STRING" id="80876.SAMN05421779_104445"/>
<dbReference type="EMBL" id="FTOA01000004">
    <property type="protein sequence ID" value="SIS91283.1"/>
    <property type="molecule type" value="Genomic_DNA"/>
</dbReference>
<organism evidence="7 8">
    <name type="scientific">Insolitispirillum peregrinum</name>
    <dbReference type="NCBI Taxonomy" id="80876"/>
    <lineage>
        <taxon>Bacteria</taxon>
        <taxon>Pseudomonadati</taxon>
        <taxon>Pseudomonadota</taxon>
        <taxon>Alphaproteobacteria</taxon>
        <taxon>Rhodospirillales</taxon>
        <taxon>Novispirillaceae</taxon>
        <taxon>Insolitispirillum</taxon>
    </lineage>
</organism>
<proteinExistence type="predicted"/>
<evidence type="ECO:0000256" key="2">
    <source>
        <dbReference type="ARBA" id="ARBA00022692"/>
    </source>
</evidence>
<dbReference type="InterPro" id="IPR000620">
    <property type="entry name" value="EamA_dom"/>
</dbReference>
<keyword evidence="3 5" id="KW-1133">Transmembrane helix</keyword>
<feature type="transmembrane region" description="Helical" evidence="5">
    <location>
        <begin position="32"/>
        <end position="51"/>
    </location>
</feature>
<evidence type="ECO:0000256" key="1">
    <source>
        <dbReference type="ARBA" id="ARBA00004141"/>
    </source>
</evidence>
<gene>
    <name evidence="7" type="ORF">SAMN05421779_104445</name>
</gene>
<keyword evidence="4 5" id="KW-0472">Membrane</keyword>
<keyword evidence="2 5" id="KW-0812">Transmembrane</keyword>
<evidence type="ECO:0000256" key="5">
    <source>
        <dbReference type="SAM" id="Phobius"/>
    </source>
</evidence>
<accession>A0A1N7MYT5</accession>
<evidence type="ECO:0000313" key="7">
    <source>
        <dbReference type="EMBL" id="SIS91283.1"/>
    </source>
</evidence>
<feature type="transmembrane region" description="Helical" evidence="5">
    <location>
        <begin position="260"/>
        <end position="278"/>
    </location>
</feature>
<feature type="transmembrane region" description="Helical" evidence="5">
    <location>
        <begin position="143"/>
        <end position="163"/>
    </location>
</feature>
<dbReference type="PANTHER" id="PTHR32322:SF9">
    <property type="entry name" value="AMINO-ACID METABOLITE EFFLUX PUMP-RELATED"/>
    <property type="match status" value="1"/>
</dbReference>
<feature type="transmembrane region" description="Helical" evidence="5">
    <location>
        <begin position="175"/>
        <end position="198"/>
    </location>
</feature>
<dbReference type="PANTHER" id="PTHR32322">
    <property type="entry name" value="INNER MEMBRANE TRANSPORTER"/>
    <property type="match status" value="1"/>
</dbReference>
<feature type="transmembrane region" description="Helical" evidence="5">
    <location>
        <begin position="204"/>
        <end position="223"/>
    </location>
</feature>
<dbReference type="SUPFAM" id="SSF103481">
    <property type="entry name" value="Multidrug resistance efflux transporter EmrE"/>
    <property type="match status" value="2"/>
</dbReference>
<protein>
    <submittedName>
        <fullName evidence="7">Threonine/homoserine efflux transporter RhtA</fullName>
    </submittedName>
</protein>
<dbReference type="RefSeq" id="WP_076400855.1">
    <property type="nucleotide sequence ID" value="NZ_FTOA01000004.1"/>
</dbReference>
<evidence type="ECO:0000259" key="6">
    <source>
        <dbReference type="Pfam" id="PF00892"/>
    </source>
</evidence>
<dbReference type="Pfam" id="PF00892">
    <property type="entry name" value="EamA"/>
    <property type="match status" value="2"/>
</dbReference>